<feature type="compositionally biased region" description="Polar residues" evidence="4">
    <location>
        <begin position="501"/>
        <end position="516"/>
    </location>
</feature>
<dbReference type="GO" id="GO:0016567">
    <property type="term" value="P:protein ubiquitination"/>
    <property type="evidence" value="ECO:0007669"/>
    <property type="project" value="TreeGrafter"/>
</dbReference>
<keyword evidence="1 3" id="KW-0863">Zinc-finger</keyword>
<keyword evidence="5" id="KW-1133">Transmembrane helix</keyword>
<evidence type="ECO:0000256" key="2">
    <source>
        <dbReference type="ARBA" id="ARBA00022833"/>
    </source>
</evidence>
<dbReference type="GO" id="GO:0008270">
    <property type="term" value="F:zinc ion binding"/>
    <property type="evidence" value="ECO:0007669"/>
    <property type="project" value="UniProtKB-KW"/>
</dbReference>
<dbReference type="Pfam" id="PF25447">
    <property type="entry name" value="RING_ZNF598"/>
    <property type="match status" value="1"/>
</dbReference>
<accession>A0A914Z267</accession>
<dbReference type="PANTHER" id="PTHR22938:SF0">
    <property type="entry name" value="E3 UBIQUITIN-PROTEIN LIGASE ZNF598"/>
    <property type="match status" value="1"/>
</dbReference>
<dbReference type="GO" id="GO:0043022">
    <property type="term" value="F:ribosome binding"/>
    <property type="evidence" value="ECO:0007669"/>
    <property type="project" value="TreeGrafter"/>
</dbReference>
<evidence type="ECO:0000256" key="4">
    <source>
        <dbReference type="SAM" id="MobiDB-lite"/>
    </source>
</evidence>
<reference evidence="8" key="1">
    <citation type="submission" date="2022-11" db="UniProtKB">
        <authorList>
            <consortium name="WormBaseParasite"/>
        </authorList>
    </citation>
    <scope>IDENTIFICATION</scope>
</reference>
<organism evidence="7 8">
    <name type="scientific">Panagrolaimus superbus</name>
    <dbReference type="NCBI Taxonomy" id="310955"/>
    <lineage>
        <taxon>Eukaryota</taxon>
        <taxon>Metazoa</taxon>
        <taxon>Ecdysozoa</taxon>
        <taxon>Nematoda</taxon>
        <taxon>Chromadorea</taxon>
        <taxon>Rhabditida</taxon>
        <taxon>Tylenchina</taxon>
        <taxon>Panagrolaimomorpha</taxon>
        <taxon>Panagrolaimoidea</taxon>
        <taxon>Panagrolaimidae</taxon>
        <taxon>Panagrolaimus</taxon>
    </lineage>
</organism>
<dbReference type="InterPro" id="IPR001841">
    <property type="entry name" value="Znf_RING"/>
</dbReference>
<feature type="compositionally biased region" description="Low complexity" evidence="4">
    <location>
        <begin position="455"/>
        <end position="476"/>
    </location>
</feature>
<feature type="compositionally biased region" description="Low complexity" evidence="4">
    <location>
        <begin position="395"/>
        <end position="408"/>
    </location>
</feature>
<evidence type="ECO:0000259" key="6">
    <source>
        <dbReference type="PROSITE" id="PS50089"/>
    </source>
</evidence>
<dbReference type="WBParaSite" id="PSU_v2.g6804.t1">
    <property type="protein sequence ID" value="PSU_v2.g6804.t1"/>
    <property type="gene ID" value="PSU_v2.g6804"/>
</dbReference>
<feature type="region of interest" description="Disordered" evidence="4">
    <location>
        <begin position="394"/>
        <end position="416"/>
    </location>
</feature>
<protein>
    <submittedName>
        <fullName evidence="8">RING-type domain-containing protein</fullName>
    </submittedName>
</protein>
<evidence type="ECO:0000313" key="7">
    <source>
        <dbReference type="Proteomes" id="UP000887577"/>
    </source>
</evidence>
<proteinExistence type="predicted"/>
<dbReference type="InterPro" id="IPR044288">
    <property type="entry name" value="ZNF598/HEL2"/>
</dbReference>
<sequence>MSNETTASLKTYNLLSQTRVDHAGLPMNGNITDCFICCQPSDVFGVGKCFHPICMECCIVMRVLDISNTCPQCRFPIEMLYFVSAPYSWDNFTFPSGEVHHPDSKKYGLKFTSDYTVKCYDSYVKHSCSICAKINSEKVYPTFAALKNHMTNVHQRNFCSICDQHLQSLSKNRVAFTKTEMENHLKGTNNEASGQKGHPMCWICSGRFFDDDFLNRHLKSEHFFCQLCEDFGSIVSFGTTPELYAHYALEHFPCDSRDCQHMGIVFSTEEELELHKADEHGFSLRNLTALFTGRSNQSTPRDVLSTPQRESQPLASEVQPSSAARNASIQSIRTSLLNIARTRPSASSQVSNNPSIHTAILNLSQREAHHSPRPPTIVRHAPSNQSVQTAVLNLSQRESQPSSSSRHPPTIRNAPSNQSVHTAVFNASQREAQPFSFQPTPIVRNVPSNQSVQAAIPSNSQISSTSRTSTPQTRASEISIASSRTVTASPARNMRTPPLQLVQSSPQRSTSSNDRLMPSTYVSSVQRQRRQVFVCCIAAVFLVIIFLLIIKAMAKKN</sequence>
<feature type="domain" description="RING-type" evidence="6">
    <location>
        <begin position="34"/>
        <end position="74"/>
    </location>
</feature>
<evidence type="ECO:0000256" key="3">
    <source>
        <dbReference type="PROSITE-ProRule" id="PRU00175"/>
    </source>
</evidence>
<dbReference type="GO" id="GO:0072344">
    <property type="term" value="P:rescue of stalled ribosome"/>
    <property type="evidence" value="ECO:0007669"/>
    <property type="project" value="InterPro"/>
</dbReference>
<feature type="transmembrane region" description="Helical" evidence="5">
    <location>
        <begin position="531"/>
        <end position="550"/>
    </location>
</feature>
<dbReference type="GO" id="GO:0061630">
    <property type="term" value="F:ubiquitin protein ligase activity"/>
    <property type="evidence" value="ECO:0007669"/>
    <property type="project" value="InterPro"/>
</dbReference>
<keyword evidence="7" id="KW-1185">Reference proteome</keyword>
<name>A0A914Z267_9BILA</name>
<feature type="region of interest" description="Disordered" evidence="4">
    <location>
        <begin position="294"/>
        <end position="327"/>
    </location>
</feature>
<keyword evidence="2" id="KW-0862">Zinc</keyword>
<dbReference type="PROSITE" id="PS00028">
    <property type="entry name" value="ZINC_FINGER_C2H2_1"/>
    <property type="match status" value="1"/>
</dbReference>
<evidence type="ECO:0000256" key="5">
    <source>
        <dbReference type="SAM" id="Phobius"/>
    </source>
</evidence>
<dbReference type="AlphaFoldDB" id="A0A914Z267"/>
<keyword evidence="5" id="KW-0812">Transmembrane</keyword>
<keyword evidence="5" id="KW-0472">Membrane</keyword>
<dbReference type="PANTHER" id="PTHR22938">
    <property type="entry name" value="ZINC FINGER PROTEIN 598"/>
    <property type="match status" value="1"/>
</dbReference>
<dbReference type="InterPro" id="IPR013087">
    <property type="entry name" value="Znf_C2H2_type"/>
</dbReference>
<dbReference type="SUPFAM" id="SSF57850">
    <property type="entry name" value="RING/U-box"/>
    <property type="match status" value="1"/>
</dbReference>
<feature type="region of interest" description="Disordered" evidence="4">
    <location>
        <begin position="454"/>
        <end position="516"/>
    </location>
</feature>
<dbReference type="Proteomes" id="UP000887577">
    <property type="component" value="Unplaced"/>
</dbReference>
<evidence type="ECO:0000256" key="1">
    <source>
        <dbReference type="ARBA" id="ARBA00022771"/>
    </source>
</evidence>
<feature type="compositionally biased region" description="Polar residues" evidence="4">
    <location>
        <begin position="479"/>
        <end position="490"/>
    </location>
</feature>
<keyword evidence="1 3" id="KW-0479">Metal-binding</keyword>
<evidence type="ECO:0000313" key="8">
    <source>
        <dbReference type="WBParaSite" id="PSU_v2.g6804.t1"/>
    </source>
</evidence>
<dbReference type="SMART" id="SM00355">
    <property type="entry name" value="ZnF_C2H2"/>
    <property type="match status" value="4"/>
</dbReference>
<dbReference type="PROSITE" id="PS50089">
    <property type="entry name" value="ZF_RING_2"/>
    <property type="match status" value="1"/>
</dbReference>